<dbReference type="InterPro" id="IPR012902">
    <property type="entry name" value="N_methyl_site"/>
</dbReference>
<protein>
    <submittedName>
        <fullName evidence="1">General secretion pathway protein GspJ</fullName>
    </submittedName>
</protein>
<evidence type="ECO:0000313" key="1">
    <source>
        <dbReference type="EMBL" id="OQX06186.1"/>
    </source>
</evidence>
<dbReference type="EMBL" id="MTEJ01000256">
    <property type="protein sequence ID" value="OQX06186.1"/>
    <property type="molecule type" value="Genomic_DNA"/>
</dbReference>
<sequence length="205" mass="23279">MKQRGFTLLEMLVSFSLVSLLFLALFAAFNTMGRGWDAADTRITKTEDMRLISDFLRRQVGQAMVVKIKGEKEESVYAFDGTATSLRYAAPLQPLQHQGGVFLVSLNIVNGKEGKALEMLYAPYRPELTWEESFKDAEPVPIFEGLKEASFSYFGVEEAGNDPEWRSDWEEKPQYPQLLKLRLADTERAWPELLVALPQVSDYGK</sequence>
<dbReference type="Proteomes" id="UP000192491">
    <property type="component" value="Unassembled WGS sequence"/>
</dbReference>
<proteinExistence type="predicted"/>
<dbReference type="SUPFAM" id="SSF54523">
    <property type="entry name" value="Pili subunits"/>
    <property type="match status" value="1"/>
</dbReference>
<dbReference type="PROSITE" id="PS00409">
    <property type="entry name" value="PROKAR_NTER_METHYL"/>
    <property type="match status" value="1"/>
</dbReference>
<evidence type="ECO:0000313" key="2">
    <source>
        <dbReference type="Proteomes" id="UP000192491"/>
    </source>
</evidence>
<gene>
    <name evidence="1" type="ORF">BWK73_31510</name>
</gene>
<comment type="caution">
    <text evidence="1">The sequence shown here is derived from an EMBL/GenBank/DDBJ whole genome shotgun (WGS) entry which is preliminary data.</text>
</comment>
<accession>A0A1Y1QI21</accession>
<dbReference type="AlphaFoldDB" id="A0A1Y1QI21"/>
<dbReference type="NCBIfam" id="TIGR02532">
    <property type="entry name" value="IV_pilin_GFxxxE"/>
    <property type="match status" value="1"/>
</dbReference>
<dbReference type="Pfam" id="PF07963">
    <property type="entry name" value="N_methyl"/>
    <property type="match status" value="1"/>
</dbReference>
<name>A0A1Y1QI21_9GAMM</name>
<organism evidence="1 2">
    <name type="scientific">Thiothrix lacustris</name>
    <dbReference type="NCBI Taxonomy" id="525917"/>
    <lineage>
        <taxon>Bacteria</taxon>
        <taxon>Pseudomonadati</taxon>
        <taxon>Pseudomonadota</taxon>
        <taxon>Gammaproteobacteria</taxon>
        <taxon>Thiotrichales</taxon>
        <taxon>Thiotrichaceae</taxon>
        <taxon>Thiothrix</taxon>
    </lineage>
</organism>
<reference evidence="1 2" key="1">
    <citation type="submission" date="2017-01" db="EMBL/GenBank/DDBJ databases">
        <title>Novel large sulfur bacteria in the metagenomes of groundwater-fed chemosynthetic microbial mats in the Lake Huron basin.</title>
        <authorList>
            <person name="Sharrar A.M."/>
            <person name="Flood B.E."/>
            <person name="Bailey J.V."/>
            <person name="Jones D.S."/>
            <person name="Biddanda B."/>
            <person name="Ruberg S.A."/>
            <person name="Marcus D.N."/>
            <person name="Dick G.J."/>
        </authorList>
    </citation>
    <scope>NUCLEOTIDE SEQUENCE [LARGE SCALE GENOMIC DNA]</scope>
    <source>
        <strain evidence="1">A8</strain>
    </source>
</reference>
<dbReference type="InterPro" id="IPR045584">
    <property type="entry name" value="Pilin-like"/>
</dbReference>